<reference evidence="1 2" key="1">
    <citation type="journal article" date="2023" name="Science">
        <title>Complex scaffold remodeling in plant triterpene biosynthesis.</title>
        <authorList>
            <person name="De La Pena R."/>
            <person name="Hodgson H."/>
            <person name="Liu J.C."/>
            <person name="Stephenson M.J."/>
            <person name="Martin A.C."/>
            <person name="Owen C."/>
            <person name="Harkess A."/>
            <person name="Leebens-Mack J."/>
            <person name="Jimenez L.E."/>
            <person name="Osbourn A."/>
            <person name="Sattely E.S."/>
        </authorList>
    </citation>
    <scope>NUCLEOTIDE SEQUENCE [LARGE SCALE GENOMIC DNA]</scope>
    <source>
        <strain evidence="2">cv. JPN11</strain>
        <tissue evidence="1">Leaf</tissue>
    </source>
</reference>
<comment type="caution">
    <text evidence="1">The sequence shown here is derived from an EMBL/GenBank/DDBJ whole genome shotgun (WGS) entry which is preliminary data.</text>
</comment>
<proteinExistence type="predicted"/>
<evidence type="ECO:0000313" key="1">
    <source>
        <dbReference type="EMBL" id="KAJ4706606.1"/>
    </source>
</evidence>
<keyword evidence="2" id="KW-1185">Reference proteome</keyword>
<organism evidence="1 2">
    <name type="scientific">Melia azedarach</name>
    <name type="common">Chinaberry tree</name>
    <dbReference type="NCBI Taxonomy" id="155640"/>
    <lineage>
        <taxon>Eukaryota</taxon>
        <taxon>Viridiplantae</taxon>
        <taxon>Streptophyta</taxon>
        <taxon>Embryophyta</taxon>
        <taxon>Tracheophyta</taxon>
        <taxon>Spermatophyta</taxon>
        <taxon>Magnoliopsida</taxon>
        <taxon>eudicotyledons</taxon>
        <taxon>Gunneridae</taxon>
        <taxon>Pentapetalae</taxon>
        <taxon>rosids</taxon>
        <taxon>malvids</taxon>
        <taxon>Sapindales</taxon>
        <taxon>Meliaceae</taxon>
        <taxon>Melia</taxon>
    </lineage>
</organism>
<gene>
    <name evidence="1" type="ORF">OWV82_020236</name>
</gene>
<dbReference type="EMBL" id="CM051404">
    <property type="protein sequence ID" value="KAJ4706606.1"/>
    <property type="molecule type" value="Genomic_DNA"/>
</dbReference>
<sequence length="268" mass="30831">MGFIGILLLFSSFSLISLAFSHDNAHVLPRPLIHQYPETLIANRLNELDEEVKFQCTSWRFTVEANNLSPWKMIPRECVEYVKDYMMGRGYRIDFERVSNEAGVYAKSVQLSGDGKDAWIFDIDETLLSNLPYYQEHGYGSEIFDPVAFDKWVEKGMAPAIDPSLKLYEEVLGLGFKVFLLTGRSEKQRSVTVENLMNAGFRYWDKLILRAAEDHAKLATTYKSEKRNEMIEEGYRILGNSGDQWSDLLGSSMSNRSFKLPNPMYYIP</sequence>
<name>A0ACC1X5A2_MELAZ</name>
<evidence type="ECO:0000313" key="2">
    <source>
        <dbReference type="Proteomes" id="UP001164539"/>
    </source>
</evidence>
<dbReference type="Proteomes" id="UP001164539">
    <property type="component" value="Chromosome 11"/>
</dbReference>
<protein>
    <submittedName>
        <fullName evidence="1">Acid phosphatase 1-like</fullName>
    </submittedName>
</protein>
<accession>A0ACC1X5A2</accession>